<reference evidence="12 13" key="1">
    <citation type="submission" date="2024-04" db="EMBL/GenBank/DDBJ databases">
        <authorList>
            <person name="Fracassetti M."/>
        </authorList>
    </citation>
    <scope>NUCLEOTIDE SEQUENCE [LARGE SCALE GENOMIC DNA]</scope>
</reference>
<evidence type="ECO:0000256" key="5">
    <source>
        <dbReference type="ARBA" id="ARBA00022692"/>
    </source>
</evidence>
<keyword evidence="4" id="KW-0109">Calcium transport</keyword>
<keyword evidence="3" id="KW-0813">Transport</keyword>
<evidence type="ECO:0000256" key="4">
    <source>
        <dbReference type="ARBA" id="ARBA00022568"/>
    </source>
</evidence>
<dbReference type="AlphaFoldDB" id="A0AAV2GJX6"/>
<keyword evidence="9" id="KW-0472">Membrane</keyword>
<evidence type="ECO:0000313" key="13">
    <source>
        <dbReference type="Proteomes" id="UP001497516"/>
    </source>
</evidence>
<evidence type="ECO:0000259" key="11">
    <source>
        <dbReference type="Pfam" id="PF04678"/>
    </source>
</evidence>
<keyword evidence="6" id="KW-0106">Calcium</keyword>
<comment type="similarity">
    <text evidence="2">Belongs to the MCU (TC 1.A.77) family.</text>
</comment>
<keyword evidence="13" id="KW-1185">Reference proteome</keyword>
<dbReference type="GO" id="GO:0005262">
    <property type="term" value="F:calcium channel activity"/>
    <property type="evidence" value="ECO:0007669"/>
    <property type="project" value="TreeGrafter"/>
</dbReference>
<keyword evidence="5" id="KW-0812">Transmembrane</keyword>
<dbReference type="InterPro" id="IPR039055">
    <property type="entry name" value="MCU_fam"/>
</dbReference>
<dbReference type="Pfam" id="PF04678">
    <property type="entry name" value="MCU"/>
    <property type="match status" value="1"/>
</dbReference>
<evidence type="ECO:0000256" key="1">
    <source>
        <dbReference type="ARBA" id="ARBA00004141"/>
    </source>
</evidence>
<dbReference type="GO" id="GO:1990246">
    <property type="term" value="C:uniplex complex"/>
    <property type="evidence" value="ECO:0007669"/>
    <property type="project" value="TreeGrafter"/>
</dbReference>
<dbReference type="GO" id="GO:0015292">
    <property type="term" value="F:uniporter activity"/>
    <property type="evidence" value="ECO:0007669"/>
    <property type="project" value="TreeGrafter"/>
</dbReference>
<protein>
    <recommendedName>
        <fullName evidence="11">Calcium uniporter protein C-terminal domain-containing protein</fullName>
    </recommendedName>
</protein>
<sequence>MAFRKLIYKRLSLGGSRSPSPAVDHPPKPTVLRDSATEGGVNSHSNSRRFIHLTALRNHLPDFLSFPIGEKLREQLRLLNVADNRLQLTGLNPPPSEHRGFSIEEARKILRLNQMEKLKARLRKIPASSIPLPEFAQICVQECGKNEEQGAEFAKTLDRAGNVIVLGNIVFLRPAQVAKSMEIIISQSMGVQNQNDPRRRALEEMEKQKAVIDERARAQVRAELYCGLGYLTAQTVGFMRLTFWELSWDVMEPICFFAASVHFGLAYAFFLRTSTEPTFEGYFRRRFQGKQKKLMKLQGFDLEKYEQLCRAFEHSRYGYYGDSPLETVNVEKSFVGWRKWK</sequence>
<evidence type="ECO:0000256" key="6">
    <source>
        <dbReference type="ARBA" id="ARBA00022837"/>
    </source>
</evidence>
<keyword evidence="7" id="KW-1133">Transmembrane helix</keyword>
<evidence type="ECO:0000313" key="12">
    <source>
        <dbReference type="EMBL" id="CAL1410989.1"/>
    </source>
</evidence>
<dbReference type="GO" id="GO:0051560">
    <property type="term" value="P:mitochondrial calcium ion homeostasis"/>
    <property type="evidence" value="ECO:0007669"/>
    <property type="project" value="InterPro"/>
</dbReference>
<evidence type="ECO:0000256" key="8">
    <source>
        <dbReference type="ARBA" id="ARBA00023065"/>
    </source>
</evidence>
<dbReference type="PANTHER" id="PTHR13462:SF17">
    <property type="entry name" value="CALCIUM UNIPORTER PROTEIN 4, MITOCHONDRIAL"/>
    <property type="match status" value="1"/>
</dbReference>
<evidence type="ECO:0000256" key="3">
    <source>
        <dbReference type="ARBA" id="ARBA00022448"/>
    </source>
</evidence>
<evidence type="ECO:0000256" key="2">
    <source>
        <dbReference type="ARBA" id="ARBA00005653"/>
    </source>
</evidence>
<accession>A0AAV2GJX6</accession>
<feature type="region of interest" description="Disordered" evidence="10">
    <location>
        <begin position="15"/>
        <end position="44"/>
    </location>
</feature>
<dbReference type="PANTHER" id="PTHR13462">
    <property type="entry name" value="CALCIUM UNIPORTER PROTEIN, MITOCHONDRIAL"/>
    <property type="match status" value="1"/>
</dbReference>
<comment type="subcellular location">
    <subcellularLocation>
        <location evidence="1">Membrane</location>
        <topology evidence="1">Multi-pass membrane protein</topology>
    </subcellularLocation>
</comment>
<proteinExistence type="inferred from homology"/>
<dbReference type="Proteomes" id="UP001497516">
    <property type="component" value="Chromosome 9"/>
</dbReference>
<evidence type="ECO:0000256" key="10">
    <source>
        <dbReference type="SAM" id="MobiDB-lite"/>
    </source>
</evidence>
<gene>
    <name evidence="12" type="ORF">LTRI10_LOCUS50371</name>
</gene>
<evidence type="ECO:0000256" key="7">
    <source>
        <dbReference type="ARBA" id="ARBA00022989"/>
    </source>
</evidence>
<name>A0AAV2GJX6_9ROSI</name>
<dbReference type="GO" id="GO:0036444">
    <property type="term" value="P:calcium import into the mitochondrion"/>
    <property type="evidence" value="ECO:0007669"/>
    <property type="project" value="TreeGrafter"/>
</dbReference>
<organism evidence="12 13">
    <name type="scientific">Linum trigynum</name>
    <dbReference type="NCBI Taxonomy" id="586398"/>
    <lineage>
        <taxon>Eukaryota</taxon>
        <taxon>Viridiplantae</taxon>
        <taxon>Streptophyta</taxon>
        <taxon>Embryophyta</taxon>
        <taxon>Tracheophyta</taxon>
        <taxon>Spermatophyta</taxon>
        <taxon>Magnoliopsida</taxon>
        <taxon>eudicotyledons</taxon>
        <taxon>Gunneridae</taxon>
        <taxon>Pentapetalae</taxon>
        <taxon>rosids</taxon>
        <taxon>fabids</taxon>
        <taxon>Malpighiales</taxon>
        <taxon>Linaceae</taxon>
        <taxon>Linum</taxon>
    </lineage>
</organism>
<feature type="domain" description="Calcium uniporter protein C-terminal" evidence="11">
    <location>
        <begin position="147"/>
        <end position="308"/>
    </location>
</feature>
<keyword evidence="8" id="KW-0406">Ion transport</keyword>
<dbReference type="EMBL" id="OZ034822">
    <property type="protein sequence ID" value="CAL1410989.1"/>
    <property type="molecule type" value="Genomic_DNA"/>
</dbReference>
<dbReference type="InterPro" id="IPR006769">
    <property type="entry name" value="MCU_C"/>
</dbReference>
<evidence type="ECO:0000256" key="9">
    <source>
        <dbReference type="ARBA" id="ARBA00023136"/>
    </source>
</evidence>